<keyword evidence="6" id="KW-0479">Metal-binding</keyword>
<keyword evidence="16" id="KW-1185">Reference proteome</keyword>
<accession>A0A0N7LY14</accession>
<keyword evidence="8 15" id="KW-0560">Oxidoreductase</keyword>
<evidence type="ECO:0000256" key="2">
    <source>
        <dbReference type="ARBA" id="ARBA00010823"/>
    </source>
</evidence>
<keyword evidence="10 15" id="KW-0503">Monooxygenase</keyword>
<evidence type="ECO:0000256" key="5">
    <source>
        <dbReference type="ARBA" id="ARBA00022692"/>
    </source>
</evidence>
<evidence type="ECO:0000256" key="6">
    <source>
        <dbReference type="ARBA" id="ARBA00022723"/>
    </source>
</evidence>
<feature type="domain" description="Fatty acid desaturase" evidence="13">
    <location>
        <begin position="92"/>
        <end position="304"/>
    </location>
</feature>
<dbReference type="Pfam" id="PF00487">
    <property type="entry name" value="FA_desaturase"/>
    <property type="match status" value="1"/>
</dbReference>
<dbReference type="PANTHER" id="PTHR38674:SF1">
    <property type="entry name" value="ALKANE 1-MONOOXYGENASE 1"/>
    <property type="match status" value="1"/>
</dbReference>
<dbReference type="InterPro" id="IPR005804">
    <property type="entry name" value="FA_desaturase_dom"/>
</dbReference>
<evidence type="ECO:0000313" key="17">
    <source>
        <dbReference type="Proteomes" id="UP000051887"/>
    </source>
</evidence>
<dbReference type="GO" id="GO:0004497">
    <property type="term" value="F:monooxygenase activity"/>
    <property type="evidence" value="ECO:0007669"/>
    <property type="project" value="UniProtKB-KW"/>
</dbReference>
<reference evidence="14 16" key="1">
    <citation type="submission" date="2015-09" db="EMBL/GenBank/DDBJ databases">
        <authorList>
            <person name="Rodrigo-Torres L."/>
            <person name="Arahal D.R."/>
        </authorList>
    </citation>
    <scope>NUCLEOTIDE SEQUENCE [LARGE SCALE GENOMIC DNA]</scope>
    <source>
        <strain evidence="14 16">CECT 5118</strain>
    </source>
</reference>
<feature type="transmembrane region" description="Helical" evidence="12">
    <location>
        <begin position="59"/>
        <end position="79"/>
    </location>
</feature>
<dbReference type="EMBL" id="CYSB01000030">
    <property type="protein sequence ID" value="CUH68320.1"/>
    <property type="molecule type" value="Genomic_DNA"/>
</dbReference>
<reference evidence="15 17" key="2">
    <citation type="submission" date="2015-09" db="EMBL/GenBank/DDBJ databases">
        <authorList>
            <consortium name="Swine Surveillance"/>
        </authorList>
    </citation>
    <scope>NUCLEOTIDE SEQUENCE [LARGE SCALE GENOMIC DNA]</scope>
    <source>
        <strain evidence="15 17">5120</strain>
    </source>
</reference>
<dbReference type="RefSeq" id="WP_058244589.1">
    <property type="nucleotide sequence ID" value="NZ_CYSB01000030.1"/>
</dbReference>
<feature type="transmembrane region" description="Helical" evidence="12">
    <location>
        <begin position="197"/>
        <end position="230"/>
    </location>
</feature>
<feature type="transmembrane region" description="Helical" evidence="12">
    <location>
        <begin position="12"/>
        <end position="38"/>
    </location>
</feature>
<dbReference type="EMBL" id="CYSC01000040">
    <property type="protein sequence ID" value="CUH73444.1"/>
    <property type="molecule type" value="Genomic_DNA"/>
</dbReference>
<gene>
    <name evidence="15" type="primary">alkB1</name>
    <name evidence="14" type="ORF">TL5118_02574</name>
    <name evidence="15" type="ORF">TL5120_03253</name>
</gene>
<dbReference type="EC" id="1.14.15.3" evidence="15"/>
<keyword evidence="9" id="KW-0408">Iron</keyword>
<evidence type="ECO:0000256" key="8">
    <source>
        <dbReference type="ARBA" id="ARBA00023002"/>
    </source>
</evidence>
<evidence type="ECO:0000256" key="1">
    <source>
        <dbReference type="ARBA" id="ARBA00004429"/>
    </source>
</evidence>
<comment type="subcellular location">
    <subcellularLocation>
        <location evidence="1">Cell inner membrane</location>
        <topology evidence="1">Multi-pass membrane protein</topology>
    </subcellularLocation>
</comment>
<evidence type="ECO:0000256" key="10">
    <source>
        <dbReference type="ARBA" id="ARBA00023033"/>
    </source>
</evidence>
<dbReference type="CDD" id="cd03512">
    <property type="entry name" value="Alkane-hydroxylase"/>
    <property type="match status" value="1"/>
</dbReference>
<proteinExistence type="inferred from homology"/>
<evidence type="ECO:0000256" key="9">
    <source>
        <dbReference type="ARBA" id="ARBA00023004"/>
    </source>
</evidence>
<evidence type="ECO:0000256" key="3">
    <source>
        <dbReference type="ARBA" id="ARBA00022475"/>
    </source>
</evidence>
<organism evidence="15 17">
    <name type="scientific">Thalassovita autumnalis</name>
    <dbReference type="NCBI Taxonomy" id="2072972"/>
    <lineage>
        <taxon>Bacteria</taxon>
        <taxon>Pseudomonadati</taxon>
        <taxon>Pseudomonadota</taxon>
        <taxon>Alphaproteobacteria</taxon>
        <taxon>Rhodobacterales</taxon>
        <taxon>Roseobacteraceae</taxon>
        <taxon>Thalassovita</taxon>
    </lineage>
</organism>
<sequence>MWLFSVATLLPAALLICASVIGGWLVLAAVLAITVFTWSLDKLTPTAPNPDAEFPSGDGLSVTLGLLHLPMLALAVWAIGGASGLGLWERLGLLIGYGLFFGQIGHPNAHELIHRPRRWMRRLGKLVYSSLLIGHHVSAHPLVHHIHVGTDRDPSSAPRGQSVWRFAPHWWRGGFREGLIAENKRRKGRRFWQHPYLHYSLIAALTLFSAGAFGVGPLFALIAVCCYAQLQMILSDYVQHYGLRRAIREPGKPEPVGPQHSWNTPHRYSSAMMLNAPRHSDHHLNPTRPYPGLRLEAAMPLLPYALPTMAVVALWPALWRRIMHPRLDALAPQ</sequence>
<dbReference type="GO" id="GO:0006629">
    <property type="term" value="P:lipid metabolic process"/>
    <property type="evidence" value="ECO:0007669"/>
    <property type="project" value="InterPro"/>
</dbReference>
<dbReference type="GO" id="GO:0005886">
    <property type="term" value="C:plasma membrane"/>
    <property type="evidence" value="ECO:0007669"/>
    <property type="project" value="UniProtKB-SubCell"/>
</dbReference>
<dbReference type="PANTHER" id="PTHR38674">
    <property type="entry name" value="ALKANE 1-MONOOXYGENASE 1"/>
    <property type="match status" value="1"/>
</dbReference>
<dbReference type="OrthoDB" id="4759734at2"/>
<name>A0A0N7LY14_9RHOB</name>
<dbReference type="GO" id="GO:0046872">
    <property type="term" value="F:metal ion binding"/>
    <property type="evidence" value="ECO:0007669"/>
    <property type="project" value="UniProtKB-KW"/>
</dbReference>
<evidence type="ECO:0000256" key="7">
    <source>
        <dbReference type="ARBA" id="ARBA00022989"/>
    </source>
</evidence>
<evidence type="ECO:0000256" key="4">
    <source>
        <dbReference type="ARBA" id="ARBA00022519"/>
    </source>
</evidence>
<dbReference type="Proteomes" id="UP000051887">
    <property type="component" value="Unassembled WGS sequence"/>
</dbReference>
<evidence type="ECO:0000313" key="14">
    <source>
        <dbReference type="EMBL" id="CUH68320.1"/>
    </source>
</evidence>
<evidence type="ECO:0000313" key="15">
    <source>
        <dbReference type="EMBL" id="CUH73444.1"/>
    </source>
</evidence>
<evidence type="ECO:0000313" key="16">
    <source>
        <dbReference type="Proteomes" id="UP000051086"/>
    </source>
</evidence>
<protein>
    <submittedName>
        <fullName evidence="15">Alkane 1-monooxygenase 1</fullName>
        <ecNumber evidence="15">1.14.15.3</ecNumber>
    </submittedName>
</protein>
<keyword evidence="5 12" id="KW-0812">Transmembrane</keyword>
<evidence type="ECO:0000256" key="11">
    <source>
        <dbReference type="ARBA" id="ARBA00023136"/>
    </source>
</evidence>
<evidence type="ECO:0000259" key="13">
    <source>
        <dbReference type="Pfam" id="PF00487"/>
    </source>
</evidence>
<dbReference type="AlphaFoldDB" id="A0A0N7LY14"/>
<evidence type="ECO:0000256" key="12">
    <source>
        <dbReference type="SAM" id="Phobius"/>
    </source>
</evidence>
<feature type="transmembrane region" description="Helical" evidence="12">
    <location>
        <begin position="301"/>
        <end position="319"/>
    </location>
</feature>
<keyword evidence="3" id="KW-1003">Cell membrane</keyword>
<dbReference type="InterPro" id="IPR033885">
    <property type="entry name" value="AlkB/XylM"/>
</dbReference>
<comment type="similarity">
    <text evidence="2">Belongs to the fatty acid desaturase type 1 family. AlkB subfamily.</text>
</comment>
<keyword evidence="11 12" id="KW-0472">Membrane</keyword>
<keyword evidence="4" id="KW-0997">Cell inner membrane</keyword>
<keyword evidence="7 12" id="KW-1133">Transmembrane helix</keyword>
<dbReference type="Proteomes" id="UP000051086">
    <property type="component" value="Unassembled WGS sequence"/>
</dbReference>